<name>A0A0N4ZYJ9_PARTI</name>
<evidence type="ECO:0000259" key="2">
    <source>
        <dbReference type="PROSITE" id="PS50835"/>
    </source>
</evidence>
<dbReference type="Gene3D" id="2.60.40.10">
    <property type="entry name" value="Immunoglobulins"/>
    <property type="match status" value="1"/>
</dbReference>
<dbReference type="InterPro" id="IPR013783">
    <property type="entry name" value="Ig-like_fold"/>
</dbReference>
<evidence type="ECO:0000256" key="1">
    <source>
        <dbReference type="SAM" id="Phobius"/>
    </source>
</evidence>
<keyword evidence="1" id="KW-0472">Membrane</keyword>
<keyword evidence="3" id="KW-1185">Reference proteome</keyword>
<feature type="transmembrane region" description="Helical" evidence="1">
    <location>
        <begin position="190"/>
        <end position="213"/>
    </location>
</feature>
<protein>
    <submittedName>
        <fullName evidence="4">Ig-like domain-containing protein</fullName>
    </submittedName>
</protein>
<organism evidence="3 4">
    <name type="scientific">Parastrongyloides trichosuri</name>
    <name type="common">Possum-specific nematode worm</name>
    <dbReference type="NCBI Taxonomy" id="131310"/>
    <lineage>
        <taxon>Eukaryota</taxon>
        <taxon>Metazoa</taxon>
        <taxon>Ecdysozoa</taxon>
        <taxon>Nematoda</taxon>
        <taxon>Chromadorea</taxon>
        <taxon>Rhabditida</taxon>
        <taxon>Tylenchina</taxon>
        <taxon>Panagrolaimomorpha</taxon>
        <taxon>Strongyloidoidea</taxon>
        <taxon>Strongyloididae</taxon>
        <taxon>Parastrongyloides</taxon>
    </lineage>
</organism>
<keyword evidence="1" id="KW-1133">Transmembrane helix</keyword>
<dbReference type="AlphaFoldDB" id="A0A0N4ZYJ9"/>
<dbReference type="InterPro" id="IPR007110">
    <property type="entry name" value="Ig-like_dom"/>
</dbReference>
<evidence type="ECO:0000313" key="3">
    <source>
        <dbReference type="Proteomes" id="UP000038045"/>
    </source>
</evidence>
<dbReference type="InterPro" id="IPR036179">
    <property type="entry name" value="Ig-like_dom_sf"/>
</dbReference>
<dbReference type="WBParaSite" id="PTRK_0001386600.1">
    <property type="protein sequence ID" value="PTRK_0001386600.1"/>
    <property type="gene ID" value="PTRK_0001386600"/>
</dbReference>
<proteinExistence type="predicted"/>
<dbReference type="Proteomes" id="UP000038045">
    <property type="component" value="Unplaced"/>
</dbReference>
<sequence>MIDKPPLSTFQTGPKLAEKNAITHISKHDHYFVPMGHNFELSCDAINGAVSNGHKVDIVKWFYDTTNEKGHREITYNLIDKFIIDEGTLIGGFAQSSDEGYYTCHVLTKNGEEYISRYDLYVQNCGDYDFELTAYRNYMNPCKHGKCIIKKLATFFPTKKNISKLECKCLEDFSGVYCEKNKEDYIKAIFFFYSPVVFYLFILITMLILFEIFPQMTKKERIPINGLIPKKWSKKPFKTFFRRDDDTESEYDGN</sequence>
<keyword evidence="1" id="KW-0812">Transmembrane</keyword>
<reference evidence="4" key="1">
    <citation type="submission" date="2017-02" db="UniProtKB">
        <authorList>
            <consortium name="WormBaseParasite"/>
        </authorList>
    </citation>
    <scope>IDENTIFICATION</scope>
</reference>
<evidence type="ECO:0000313" key="4">
    <source>
        <dbReference type="WBParaSite" id="PTRK_0001386600.1"/>
    </source>
</evidence>
<feature type="domain" description="Ig-like" evidence="2">
    <location>
        <begin position="14"/>
        <end position="116"/>
    </location>
</feature>
<dbReference type="Gene3D" id="2.10.25.10">
    <property type="entry name" value="Laminin"/>
    <property type="match status" value="1"/>
</dbReference>
<dbReference type="SUPFAM" id="SSF48726">
    <property type="entry name" value="Immunoglobulin"/>
    <property type="match status" value="1"/>
</dbReference>
<accession>A0A0N4ZYJ9</accession>
<dbReference type="PROSITE" id="PS50835">
    <property type="entry name" value="IG_LIKE"/>
    <property type="match status" value="1"/>
</dbReference>